<evidence type="ECO:0000313" key="2">
    <source>
        <dbReference type="Proteomes" id="UP000077248"/>
    </source>
</evidence>
<dbReference type="RefSeq" id="XP_018380157.1">
    <property type="nucleotide sequence ID" value="XM_018532165.1"/>
</dbReference>
<keyword evidence="2" id="KW-1185">Reference proteome</keyword>
<name>A0A177D5E5_ALTAL</name>
<dbReference type="GeneID" id="29117759"/>
<evidence type="ECO:0000313" key="1">
    <source>
        <dbReference type="EMBL" id="OAG14736.1"/>
    </source>
</evidence>
<proteinExistence type="predicted"/>
<organism evidence="1 2">
    <name type="scientific">Alternaria alternata</name>
    <name type="common">Alternaria rot fungus</name>
    <name type="synonym">Torula alternata</name>
    <dbReference type="NCBI Taxonomy" id="5599"/>
    <lineage>
        <taxon>Eukaryota</taxon>
        <taxon>Fungi</taxon>
        <taxon>Dikarya</taxon>
        <taxon>Ascomycota</taxon>
        <taxon>Pezizomycotina</taxon>
        <taxon>Dothideomycetes</taxon>
        <taxon>Pleosporomycetidae</taxon>
        <taxon>Pleosporales</taxon>
        <taxon>Pleosporineae</taxon>
        <taxon>Pleosporaceae</taxon>
        <taxon>Alternaria</taxon>
        <taxon>Alternaria sect. Alternaria</taxon>
        <taxon>Alternaria alternata complex</taxon>
    </lineage>
</organism>
<gene>
    <name evidence="1" type="ORF">CC77DRAFT_556224</name>
</gene>
<dbReference type="EMBL" id="KV441498">
    <property type="protein sequence ID" value="OAG14736.1"/>
    <property type="molecule type" value="Genomic_DNA"/>
</dbReference>
<sequence>MVQSKSFYAWPKDTNATRLKNSRKRTKEDNFYSSRLKLMQNHHKNRSTFSLANLTSSTSLSAIMVCGVLTRTT</sequence>
<accession>A0A177D5E5</accession>
<reference evidence="1 2" key="1">
    <citation type="submission" date="2016-05" db="EMBL/GenBank/DDBJ databases">
        <title>Comparative analysis of secretome profiles of manganese(II)-oxidizing ascomycete fungi.</title>
        <authorList>
            <consortium name="DOE Joint Genome Institute"/>
            <person name="Zeiner C.A."/>
            <person name="Purvine S.O."/>
            <person name="Zink E.M."/>
            <person name="Wu S."/>
            <person name="Pasa-Tolic L."/>
            <person name="Chaput D.L."/>
            <person name="Haridas S."/>
            <person name="Grigoriev I.V."/>
            <person name="Santelli C.M."/>
            <person name="Hansel C.M."/>
        </authorList>
    </citation>
    <scope>NUCLEOTIDE SEQUENCE [LARGE SCALE GENOMIC DNA]</scope>
    <source>
        <strain evidence="1 2">SRC1lrK2f</strain>
    </source>
</reference>
<dbReference type="AlphaFoldDB" id="A0A177D5E5"/>
<dbReference type="Proteomes" id="UP000077248">
    <property type="component" value="Unassembled WGS sequence"/>
</dbReference>
<dbReference type="KEGG" id="aalt:CC77DRAFT_556224"/>
<dbReference type="VEuPathDB" id="FungiDB:CC77DRAFT_556224"/>
<protein>
    <submittedName>
        <fullName evidence="1">Uncharacterized protein</fullName>
    </submittedName>
</protein>